<dbReference type="SMART" id="SM00450">
    <property type="entry name" value="RHOD"/>
    <property type="match status" value="1"/>
</dbReference>
<dbReference type="InterPro" id="IPR001763">
    <property type="entry name" value="Rhodanese-like_dom"/>
</dbReference>
<dbReference type="InterPro" id="IPR050229">
    <property type="entry name" value="GlpE_sulfurtransferase"/>
</dbReference>
<protein>
    <recommendedName>
        <fullName evidence="1">Rhodanese domain-containing protein</fullName>
    </recommendedName>
</protein>
<dbReference type="RefSeq" id="WP_192506015.1">
    <property type="nucleotide sequence ID" value="NZ_AQGV01000009.1"/>
</dbReference>
<gene>
    <name evidence="2" type="ORF">PAUR_a3525</name>
</gene>
<dbReference type="InterPro" id="IPR036873">
    <property type="entry name" value="Rhodanese-like_dom_sf"/>
</dbReference>
<evidence type="ECO:0000313" key="2">
    <source>
        <dbReference type="EMBL" id="MBE0366504.1"/>
    </source>
</evidence>
<comment type="caution">
    <text evidence="2">The sequence shown here is derived from an EMBL/GenBank/DDBJ whole genome shotgun (WGS) entry which is preliminary data.</text>
</comment>
<dbReference type="SUPFAM" id="SSF52821">
    <property type="entry name" value="Rhodanese/Cell cycle control phosphatase"/>
    <property type="match status" value="1"/>
</dbReference>
<dbReference type="Proteomes" id="UP000615755">
    <property type="component" value="Unassembled WGS sequence"/>
</dbReference>
<dbReference type="EMBL" id="AQGV01000009">
    <property type="protein sequence ID" value="MBE0366504.1"/>
    <property type="molecule type" value="Genomic_DNA"/>
</dbReference>
<keyword evidence="3" id="KW-1185">Reference proteome</keyword>
<dbReference type="PANTHER" id="PTHR43031">
    <property type="entry name" value="FAD-DEPENDENT OXIDOREDUCTASE"/>
    <property type="match status" value="1"/>
</dbReference>
<dbReference type="CDD" id="cd00158">
    <property type="entry name" value="RHOD"/>
    <property type="match status" value="1"/>
</dbReference>
<organism evidence="2 3">
    <name type="scientific">Pseudoalteromonas aurantia 208</name>
    <dbReference type="NCBI Taxonomy" id="1314867"/>
    <lineage>
        <taxon>Bacteria</taxon>
        <taxon>Pseudomonadati</taxon>
        <taxon>Pseudomonadota</taxon>
        <taxon>Gammaproteobacteria</taxon>
        <taxon>Alteromonadales</taxon>
        <taxon>Pseudoalteromonadaceae</taxon>
        <taxon>Pseudoalteromonas</taxon>
    </lineage>
</organism>
<dbReference type="Gene3D" id="3.40.250.10">
    <property type="entry name" value="Rhodanese-like domain"/>
    <property type="match status" value="1"/>
</dbReference>
<evidence type="ECO:0000259" key="1">
    <source>
        <dbReference type="PROSITE" id="PS50206"/>
    </source>
</evidence>
<proteinExistence type="predicted"/>
<accession>A0ABR9E690</accession>
<dbReference type="PROSITE" id="PS50206">
    <property type="entry name" value="RHODANESE_3"/>
    <property type="match status" value="1"/>
</dbReference>
<name>A0ABR9E690_9GAMM</name>
<feature type="domain" description="Rhodanese" evidence="1">
    <location>
        <begin position="29"/>
        <end position="115"/>
    </location>
</feature>
<evidence type="ECO:0000313" key="3">
    <source>
        <dbReference type="Proteomes" id="UP000615755"/>
    </source>
</evidence>
<sequence length="115" mass="12871">MLTSVQDVLKTVSPNQRCISATQAKVELSNKESLLIDVREPNEHQQQAVAHAMNIPRGLLEFKLPNIEKDAQKPIYLHCATGGRAIFAAEQLTRLGYQDISVITCKFAEIYDAFK</sequence>
<dbReference type="PANTHER" id="PTHR43031:SF1">
    <property type="entry name" value="PYRIDINE NUCLEOTIDE-DISULPHIDE OXIDOREDUCTASE"/>
    <property type="match status" value="1"/>
</dbReference>
<reference evidence="2 3" key="1">
    <citation type="submission" date="2015-03" db="EMBL/GenBank/DDBJ databases">
        <title>Genome sequence of Pseudoalteromonas aurantia.</title>
        <authorList>
            <person name="Xie B.-B."/>
            <person name="Rong J.-C."/>
            <person name="Qin Q.-L."/>
            <person name="Zhang Y.-Z."/>
        </authorList>
    </citation>
    <scope>NUCLEOTIDE SEQUENCE [LARGE SCALE GENOMIC DNA]</scope>
    <source>
        <strain evidence="2 3">208</strain>
    </source>
</reference>
<dbReference type="Pfam" id="PF00581">
    <property type="entry name" value="Rhodanese"/>
    <property type="match status" value="1"/>
</dbReference>